<protein>
    <recommendedName>
        <fullName evidence="9">Protein kinase domain-containing protein</fullName>
    </recommendedName>
</protein>
<keyword evidence="4" id="KW-0418">Kinase</keyword>
<dbReference type="InterPro" id="IPR000719">
    <property type="entry name" value="Prot_kinase_dom"/>
</dbReference>
<evidence type="ECO:0000256" key="6">
    <source>
        <dbReference type="PIRSR" id="PIRSR630616-1"/>
    </source>
</evidence>
<evidence type="ECO:0000256" key="2">
    <source>
        <dbReference type="ARBA" id="ARBA00022679"/>
    </source>
</evidence>
<dbReference type="Gene3D" id="1.10.510.10">
    <property type="entry name" value="Transferase(Phosphotransferase) domain 1"/>
    <property type="match status" value="1"/>
</dbReference>
<name>A0A7S1FQV0_9STRA</name>
<feature type="binding site" evidence="7">
    <location>
        <begin position="236"/>
        <end position="237"/>
    </location>
    <ligand>
        <name>ATP</name>
        <dbReference type="ChEBI" id="CHEBI:30616"/>
    </ligand>
</feature>
<evidence type="ECO:0000259" key="9">
    <source>
        <dbReference type="PROSITE" id="PS50011"/>
    </source>
</evidence>
<keyword evidence="1" id="KW-0723">Serine/threonine-protein kinase</keyword>
<feature type="binding site" evidence="7">
    <location>
        <position position="249"/>
    </location>
    <ligand>
        <name>ATP</name>
        <dbReference type="ChEBI" id="CHEBI:30616"/>
    </ligand>
</feature>
<sequence length="398" mass="45415">MNQNQHWVPPPSNPNNPNTDATYQDLVNNGPPDQPLDFDEPLVYRSILITALVVTNLNEPPRSCDRVLIREDVDEEEEDAEAFLLVAVLKRAIFGEVRKAIVLRRRAGAAENEAGWIVTKEFRAVKIMDWDRIHEMRGRHSEDPIKEVSAMQYLTNRAEAAAGGRPSNLLPITDIYTDDSHLYMIMPFADGGELFGFIERRGVFPEEEARYWFRQILDGLHFLQGSGVCHRDISLENLIVTGDRVLIMDFGMCLRVASPAEEQNTALRRLMARQGTCGKINYMAPEIYRNKAFDGFSIDLWCTGVVLFMMLTGTQPWERPCDDIAFRYIAANKSRLQEVLDTWHLTLSPEAVDLISGMLKEDPRRRLTLQQVMEHEWVTSNNIAPPQPEGEDVLDMLE</sequence>
<dbReference type="PANTHER" id="PTHR24350">
    <property type="entry name" value="SERINE/THREONINE-PROTEIN KINASE IAL-RELATED"/>
    <property type="match status" value="1"/>
</dbReference>
<dbReference type="InterPro" id="IPR030616">
    <property type="entry name" value="Aur-like"/>
</dbReference>
<organism evidence="10">
    <name type="scientific">Corethron hystrix</name>
    <dbReference type="NCBI Taxonomy" id="216773"/>
    <lineage>
        <taxon>Eukaryota</taxon>
        <taxon>Sar</taxon>
        <taxon>Stramenopiles</taxon>
        <taxon>Ochrophyta</taxon>
        <taxon>Bacillariophyta</taxon>
        <taxon>Coscinodiscophyceae</taxon>
        <taxon>Corethrophycidae</taxon>
        <taxon>Corethrales</taxon>
        <taxon>Corethraceae</taxon>
        <taxon>Corethron</taxon>
    </lineage>
</organism>
<feature type="domain" description="Protein kinase" evidence="9">
    <location>
        <begin position="83"/>
        <end position="378"/>
    </location>
</feature>
<evidence type="ECO:0000256" key="3">
    <source>
        <dbReference type="ARBA" id="ARBA00022741"/>
    </source>
</evidence>
<evidence type="ECO:0000256" key="5">
    <source>
        <dbReference type="ARBA" id="ARBA00022840"/>
    </source>
</evidence>
<feature type="active site" description="Proton acceptor" evidence="6">
    <location>
        <position position="232"/>
    </location>
</feature>
<evidence type="ECO:0000313" key="10">
    <source>
        <dbReference type="EMBL" id="CAD8881255.1"/>
    </source>
</evidence>
<dbReference type="EMBL" id="HBFR01011703">
    <property type="protein sequence ID" value="CAD8881255.1"/>
    <property type="molecule type" value="Transcribed_RNA"/>
</dbReference>
<feature type="region of interest" description="Disordered" evidence="8">
    <location>
        <begin position="1"/>
        <end position="34"/>
    </location>
</feature>
<dbReference type="InterPro" id="IPR008266">
    <property type="entry name" value="Tyr_kinase_AS"/>
</dbReference>
<keyword evidence="2" id="KW-0808">Transferase</keyword>
<evidence type="ECO:0000256" key="4">
    <source>
        <dbReference type="ARBA" id="ARBA00022777"/>
    </source>
</evidence>
<gene>
    <name evidence="10" type="ORF">CHYS00102_LOCUS8442</name>
</gene>
<dbReference type="GO" id="GO:0005524">
    <property type="term" value="F:ATP binding"/>
    <property type="evidence" value="ECO:0007669"/>
    <property type="project" value="UniProtKB-KW"/>
</dbReference>
<dbReference type="AlphaFoldDB" id="A0A7S1FQV0"/>
<dbReference type="PROSITE" id="PS50011">
    <property type="entry name" value="PROTEIN_KINASE_DOM"/>
    <property type="match status" value="1"/>
</dbReference>
<keyword evidence="3 7" id="KW-0547">Nucleotide-binding</keyword>
<dbReference type="GO" id="GO:0004674">
    <property type="term" value="F:protein serine/threonine kinase activity"/>
    <property type="evidence" value="ECO:0007669"/>
    <property type="project" value="UniProtKB-KW"/>
</dbReference>
<dbReference type="Pfam" id="PF00069">
    <property type="entry name" value="Pkinase"/>
    <property type="match status" value="1"/>
</dbReference>
<proteinExistence type="predicted"/>
<accession>A0A7S1FQV0</accession>
<evidence type="ECO:0000256" key="1">
    <source>
        <dbReference type="ARBA" id="ARBA00022527"/>
    </source>
</evidence>
<dbReference type="InterPro" id="IPR011009">
    <property type="entry name" value="Kinase-like_dom_sf"/>
</dbReference>
<dbReference type="PROSITE" id="PS00109">
    <property type="entry name" value="PROTEIN_KINASE_TYR"/>
    <property type="match status" value="1"/>
</dbReference>
<reference evidence="10" key="1">
    <citation type="submission" date="2021-01" db="EMBL/GenBank/DDBJ databases">
        <authorList>
            <person name="Corre E."/>
            <person name="Pelletier E."/>
            <person name="Niang G."/>
            <person name="Scheremetjew M."/>
            <person name="Finn R."/>
            <person name="Kale V."/>
            <person name="Holt S."/>
            <person name="Cochrane G."/>
            <person name="Meng A."/>
            <person name="Brown T."/>
            <person name="Cohen L."/>
        </authorList>
    </citation>
    <scope>NUCLEOTIDE SEQUENCE</scope>
    <source>
        <strain evidence="10">308</strain>
    </source>
</reference>
<evidence type="ECO:0000256" key="8">
    <source>
        <dbReference type="SAM" id="MobiDB-lite"/>
    </source>
</evidence>
<dbReference type="SUPFAM" id="SSF56112">
    <property type="entry name" value="Protein kinase-like (PK-like)"/>
    <property type="match status" value="1"/>
</dbReference>
<evidence type="ECO:0000256" key="7">
    <source>
        <dbReference type="PIRSR" id="PIRSR630616-2"/>
    </source>
</evidence>
<keyword evidence="5 7" id="KW-0067">ATP-binding</keyword>